<dbReference type="GO" id="GO:0016787">
    <property type="term" value="F:hydrolase activity"/>
    <property type="evidence" value="ECO:0007669"/>
    <property type="project" value="UniProtKB-UniRule"/>
</dbReference>
<dbReference type="Pfam" id="PF13361">
    <property type="entry name" value="UvrD_C"/>
    <property type="match status" value="1"/>
</dbReference>
<dbReference type="InterPro" id="IPR013986">
    <property type="entry name" value="DExx_box_DNA_helicase_dom_sf"/>
</dbReference>
<evidence type="ECO:0000256" key="1">
    <source>
        <dbReference type="ARBA" id="ARBA00009922"/>
    </source>
</evidence>
<sequence length="454" mass="53031">MNYTNLQNSFLIDQINNTLNEKQKEAVLVESGPVLVIAGAGSGKTRVLTYRVAYLTGILGIPPHRIFVATFTNKAAQEMKERINSLMGTQVRDLWIGTFHSLCVRILRKEIWRIGYSQNFSIFDRDDQKKLIKDIVGKGERPDRFIHYISRVKTYGEGIEDRFLNSVFEEYTKKMKLLNALDFDDLLVLTLKIFESFPDVKNHYAERFLHILVDEYQDTNRLQYEIIRHLSSKHRNIFVVGDDDQSIYAFRGADLRNILDFEQDFPDARIIRLEQNYRSTKNILKAASTVIAHNRLRKGKTLWTQNPEGKKIVIFECDTEREEAETVAKIIEKSGREYRDFLILYRTNAQSRAFEERFHLEGIPYQIVGGMKFYERQEIKDILAYLRILVNPKDEIALLRIFNVPPRGIGVKTVETVKNYAEMKKVSLLDALKQMESLDLHKSRKEKLQNFFSL</sequence>
<comment type="similarity">
    <text evidence="1">Belongs to the helicase family. UvrD subfamily.</text>
</comment>
<dbReference type="PANTHER" id="PTHR11070:SF2">
    <property type="entry name" value="ATP-DEPENDENT DNA HELICASE SRS2"/>
    <property type="match status" value="1"/>
</dbReference>
<feature type="non-terminal residue" evidence="14">
    <location>
        <position position="454"/>
    </location>
</feature>
<dbReference type="Proteomes" id="UP000886014">
    <property type="component" value="Unassembled WGS sequence"/>
</dbReference>
<dbReference type="Gene3D" id="1.10.10.160">
    <property type="match status" value="1"/>
</dbReference>
<dbReference type="Pfam" id="PF00580">
    <property type="entry name" value="UvrD-helicase"/>
    <property type="match status" value="1"/>
</dbReference>
<dbReference type="EC" id="5.6.2.4" evidence="9"/>
<evidence type="ECO:0000256" key="6">
    <source>
        <dbReference type="ARBA" id="ARBA00023125"/>
    </source>
</evidence>
<keyword evidence="2 11" id="KW-0547">Nucleotide-binding</keyword>
<dbReference type="PROSITE" id="PS51217">
    <property type="entry name" value="UVRD_HELICASE_CTER"/>
    <property type="match status" value="1"/>
</dbReference>
<evidence type="ECO:0000259" key="13">
    <source>
        <dbReference type="PROSITE" id="PS51217"/>
    </source>
</evidence>
<evidence type="ECO:0000256" key="3">
    <source>
        <dbReference type="ARBA" id="ARBA00022801"/>
    </source>
</evidence>
<feature type="domain" description="UvrD-like helicase C-terminal" evidence="13">
    <location>
        <begin position="281"/>
        <end position="454"/>
    </location>
</feature>
<reference evidence="14" key="1">
    <citation type="journal article" date="2020" name="mSystems">
        <title>Genome- and Community-Level Interaction Insights into Carbon Utilization and Element Cycling Functions of Hydrothermarchaeota in Hydrothermal Sediment.</title>
        <authorList>
            <person name="Zhou Z."/>
            <person name="Liu Y."/>
            <person name="Xu W."/>
            <person name="Pan J."/>
            <person name="Luo Z.H."/>
            <person name="Li M."/>
        </authorList>
    </citation>
    <scope>NUCLEOTIDE SEQUENCE [LARGE SCALE GENOMIC DNA]</scope>
    <source>
        <strain evidence="14">HyVt-94</strain>
    </source>
</reference>
<keyword evidence="6" id="KW-0238">DNA-binding</keyword>
<evidence type="ECO:0000256" key="11">
    <source>
        <dbReference type="PROSITE-ProRule" id="PRU00560"/>
    </source>
</evidence>
<dbReference type="EMBL" id="DRTV01000165">
    <property type="protein sequence ID" value="HHF58249.1"/>
    <property type="molecule type" value="Genomic_DNA"/>
</dbReference>
<proteinExistence type="inferred from homology"/>
<evidence type="ECO:0000256" key="2">
    <source>
        <dbReference type="ARBA" id="ARBA00022741"/>
    </source>
</evidence>
<keyword evidence="3 11" id="KW-0378">Hydrolase</keyword>
<dbReference type="GO" id="GO:0003677">
    <property type="term" value="F:DNA binding"/>
    <property type="evidence" value="ECO:0007669"/>
    <property type="project" value="UniProtKB-KW"/>
</dbReference>
<dbReference type="AlphaFoldDB" id="A0A7C5I4P7"/>
<evidence type="ECO:0000256" key="7">
    <source>
        <dbReference type="ARBA" id="ARBA00023235"/>
    </source>
</evidence>
<name>A0A7C5I4P7_UNCW3</name>
<evidence type="ECO:0000256" key="5">
    <source>
        <dbReference type="ARBA" id="ARBA00022840"/>
    </source>
</evidence>
<dbReference type="PROSITE" id="PS51198">
    <property type="entry name" value="UVRD_HELICASE_ATP_BIND"/>
    <property type="match status" value="1"/>
</dbReference>
<dbReference type="GO" id="GO:0005524">
    <property type="term" value="F:ATP binding"/>
    <property type="evidence" value="ECO:0007669"/>
    <property type="project" value="UniProtKB-UniRule"/>
</dbReference>
<evidence type="ECO:0000313" key="14">
    <source>
        <dbReference type="EMBL" id="HHF58249.1"/>
    </source>
</evidence>
<evidence type="ECO:0000259" key="12">
    <source>
        <dbReference type="PROSITE" id="PS51198"/>
    </source>
</evidence>
<keyword evidence="5 11" id="KW-0067">ATP-binding</keyword>
<dbReference type="PANTHER" id="PTHR11070">
    <property type="entry name" value="UVRD / RECB / PCRA DNA HELICASE FAMILY MEMBER"/>
    <property type="match status" value="1"/>
</dbReference>
<feature type="domain" description="UvrD-like helicase ATP-binding" evidence="12">
    <location>
        <begin position="17"/>
        <end position="280"/>
    </location>
</feature>
<comment type="caution">
    <text evidence="14">The sequence shown here is derived from an EMBL/GenBank/DDBJ whole genome shotgun (WGS) entry which is preliminary data.</text>
</comment>
<dbReference type="InterPro" id="IPR014016">
    <property type="entry name" value="UvrD-like_ATP-bd"/>
</dbReference>
<dbReference type="SUPFAM" id="SSF52540">
    <property type="entry name" value="P-loop containing nucleoside triphosphate hydrolases"/>
    <property type="match status" value="1"/>
</dbReference>
<evidence type="ECO:0000256" key="10">
    <source>
        <dbReference type="ARBA" id="ARBA00048988"/>
    </source>
</evidence>
<dbReference type="InterPro" id="IPR000212">
    <property type="entry name" value="DNA_helicase_UvrD/REP"/>
</dbReference>
<protein>
    <recommendedName>
        <fullName evidence="9">DNA 3'-5' helicase</fullName>
        <ecNumber evidence="9">5.6.2.4</ecNumber>
    </recommendedName>
</protein>
<keyword evidence="7" id="KW-0413">Isomerase</keyword>
<gene>
    <name evidence="14" type="ORF">ENL41_02365</name>
</gene>
<keyword evidence="4 11" id="KW-0347">Helicase</keyword>
<accession>A0A7C5I4P7</accession>
<dbReference type="Gene3D" id="3.40.50.300">
    <property type="entry name" value="P-loop containing nucleotide triphosphate hydrolases"/>
    <property type="match status" value="2"/>
</dbReference>
<organism evidence="14">
    <name type="scientific">candidate division WOR-3 bacterium</name>
    <dbReference type="NCBI Taxonomy" id="2052148"/>
    <lineage>
        <taxon>Bacteria</taxon>
        <taxon>Bacteria division WOR-3</taxon>
    </lineage>
</organism>
<dbReference type="GO" id="GO:0000725">
    <property type="term" value="P:recombinational repair"/>
    <property type="evidence" value="ECO:0007669"/>
    <property type="project" value="TreeGrafter"/>
</dbReference>
<evidence type="ECO:0000256" key="8">
    <source>
        <dbReference type="ARBA" id="ARBA00034617"/>
    </source>
</evidence>
<dbReference type="CDD" id="cd17932">
    <property type="entry name" value="DEXQc_UvrD"/>
    <property type="match status" value="1"/>
</dbReference>
<dbReference type="GO" id="GO:0043138">
    <property type="term" value="F:3'-5' DNA helicase activity"/>
    <property type="evidence" value="ECO:0007669"/>
    <property type="project" value="UniProtKB-EC"/>
</dbReference>
<comment type="catalytic activity">
    <reaction evidence="10">
        <text>ATP + H2O = ADP + phosphate + H(+)</text>
        <dbReference type="Rhea" id="RHEA:13065"/>
        <dbReference type="ChEBI" id="CHEBI:15377"/>
        <dbReference type="ChEBI" id="CHEBI:15378"/>
        <dbReference type="ChEBI" id="CHEBI:30616"/>
        <dbReference type="ChEBI" id="CHEBI:43474"/>
        <dbReference type="ChEBI" id="CHEBI:456216"/>
        <dbReference type="EC" id="5.6.2.4"/>
    </reaction>
</comment>
<evidence type="ECO:0000256" key="9">
    <source>
        <dbReference type="ARBA" id="ARBA00034808"/>
    </source>
</evidence>
<comment type="catalytic activity">
    <reaction evidence="8">
        <text>Couples ATP hydrolysis with the unwinding of duplex DNA by translocating in the 3'-5' direction.</text>
        <dbReference type="EC" id="5.6.2.4"/>
    </reaction>
</comment>
<dbReference type="InterPro" id="IPR014017">
    <property type="entry name" value="DNA_helicase_UvrD-like_C"/>
</dbReference>
<evidence type="ECO:0000256" key="4">
    <source>
        <dbReference type="ARBA" id="ARBA00022806"/>
    </source>
</evidence>
<feature type="binding site" evidence="11">
    <location>
        <begin position="38"/>
        <end position="45"/>
    </location>
    <ligand>
        <name>ATP</name>
        <dbReference type="ChEBI" id="CHEBI:30616"/>
    </ligand>
</feature>
<dbReference type="InterPro" id="IPR027417">
    <property type="entry name" value="P-loop_NTPase"/>
</dbReference>
<dbReference type="Gene3D" id="1.10.486.10">
    <property type="entry name" value="PCRA, domain 4"/>
    <property type="match status" value="1"/>
</dbReference>